<protein>
    <submittedName>
        <fullName evidence="1">HAD-IIB family hydrolase</fullName>
    </submittedName>
</protein>
<dbReference type="SUPFAM" id="SSF56784">
    <property type="entry name" value="HAD-like"/>
    <property type="match status" value="1"/>
</dbReference>
<comment type="caution">
    <text evidence="1">The sequence shown here is derived from an EMBL/GenBank/DDBJ whole genome shotgun (WGS) entry which is preliminary data.</text>
</comment>
<dbReference type="PROSITE" id="PS01228">
    <property type="entry name" value="COF_1"/>
    <property type="match status" value="1"/>
</dbReference>
<dbReference type="InterPro" id="IPR023214">
    <property type="entry name" value="HAD_sf"/>
</dbReference>
<accession>A0ABW4AZ14</accession>
<evidence type="ECO:0000313" key="2">
    <source>
        <dbReference type="Proteomes" id="UP001597059"/>
    </source>
</evidence>
<dbReference type="PANTHER" id="PTHR10000">
    <property type="entry name" value="PHOSPHOSERINE PHOSPHATASE"/>
    <property type="match status" value="1"/>
</dbReference>
<evidence type="ECO:0000313" key="1">
    <source>
        <dbReference type="EMBL" id="MFD1382558.1"/>
    </source>
</evidence>
<keyword evidence="1" id="KW-0378">Hydrolase</keyword>
<reference evidence="2" key="1">
    <citation type="journal article" date="2019" name="Int. J. Syst. Evol. Microbiol.">
        <title>The Global Catalogue of Microorganisms (GCM) 10K type strain sequencing project: providing services to taxonomists for standard genome sequencing and annotation.</title>
        <authorList>
            <consortium name="The Broad Institute Genomics Platform"/>
            <consortium name="The Broad Institute Genome Sequencing Center for Infectious Disease"/>
            <person name="Wu L."/>
            <person name="Ma J."/>
        </authorList>
    </citation>
    <scope>NUCLEOTIDE SEQUENCE [LARGE SCALE GENOMIC DNA]</scope>
    <source>
        <strain evidence="2">JCM 30774</strain>
    </source>
</reference>
<dbReference type="Gene3D" id="3.30.1240.10">
    <property type="match status" value="1"/>
</dbReference>
<dbReference type="InterPro" id="IPR036412">
    <property type="entry name" value="HAD-like_sf"/>
</dbReference>
<dbReference type="Gene3D" id="3.40.50.1000">
    <property type="entry name" value="HAD superfamily/HAD-like"/>
    <property type="match status" value="1"/>
</dbReference>
<dbReference type="NCBIfam" id="TIGR01484">
    <property type="entry name" value="HAD-SF-IIB"/>
    <property type="match status" value="1"/>
</dbReference>
<dbReference type="Proteomes" id="UP001597059">
    <property type="component" value="Unassembled WGS sequence"/>
</dbReference>
<dbReference type="PANTHER" id="PTHR10000:SF8">
    <property type="entry name" value="HAD SUPERFAMILY HYDROLASE-LIKE, TYPE 3"/>
    <property type="match status" value="1"/>
</dbReference>
<proteinExistence type="predicted"/>
<dbReference type="EMBL" id="JBHTMN010000004">
    <property type="protein sequence ID" value="MFD1382558.1"/>
    <property type="molecule type" value="Genomic_DNA"/>
</dbReference>
<dbReference type="GO" id="GO:0016787">
    <property type="term" value="F:hydrolase activity"/>
    <property type="evidence" value="ECO:0007669"/>
    <property type="project" value="UniProtKB-KW"/>
</dbReference>
<name>A0ABW4AZ14_9GAMM</name>
<keyword evidence="2" id="KW-1185">Reference proteome</keyword>
<sequence>MDLVVFDLDGTLLNQHQQLSPVTIETLNRMKAAGIAYTVATGRTHLAAQPCLAGHDFPLWQIYKNGVEWWHPETQSYRHHGILSLEALTHTLEQFSAHKVTPFIFCLEPNGQQSVFHEPPSDRYAQSVFEELSSHANVTLKTLEHMPNDAQIINISALGHPDPLSDIVKGCQNQEHLIAYSGGGIYHPQTHWIDIHHSSACKGSAIAKLKEELNASNVIVFGDGDNDLTMFSMADEAYATANAPDYVQAQAKGTVGHHNEDGVAKFLMERFQL</sequence>
<organism evidence="1 2">
    <name type="scientific">Rhodanobacter aciditrophus</name>
    <dbReference type="NCBI Taxonomy" id="1623218"/>
    <lineage>
        <taxon>Bacteria</taxon>
        <taxon>Pseudomonadati</taxon>
        <taxon>Pseudomonadota</taxon>
        <taxon>Gammaproteobacteria</taxon>
        <taxon>Lysobacterales</taxon>
        <taxon>Rhodanobacteraceae</taxon>
        <taxon>Rhodanobacter</taxon>
    </lineage>
</organism>
<gene>
    <name evidence="1" type="ORF">ACFQ45_04230</name>
</gene>
<dbReference type="Pfam" id="PF08282">
    <property type="entry name" value="Hydrolase_3"/>
    <property type="match status" value="1"/>
</dbReference>
<dbReference type="RefSeq" id="WP_377365649.1">
    <property type="nucleotide sequence ID" value="NZ_JBHTMN010000004.1"/>
</dbReference>
<dbReference type="InterPro" id="IPR006379">
    <property type="entry name" value="HAD-SF_hydro_IIB"/>
</dbReference>